<evidence type="ECO:0000313" key="2">
    <source>
        <dbReference type="Proteomes" id="UP000814033"/>
    </source>
</evidence>
<dbReference type="Proteomes" id="UP000814033">
    <property type="component" value="Unassembled WGS sequence"/>
</dbReference>
<organism evidence="1 2">
    <name type="scientific">Auriscalpium vulgare</name>
    <dbReference type="NCBI Taxonomy" id="40419"/>
    <lineage>
        <taxon>Eukaryota</taxon>
        <taxon>Fungi</taxon>
        <taxon>Dikarya</taxon>
        <taxon>Basidiomycota</taxon>
        <taxon>Agaricomycotina</taxon>
        <taxon>Agaricomycetes</taxon>
        <taxon>Russulales</taxon>
        <taxon>Auriscalpiaceae</taxon>
        <taxon>Auriscalpium</taxon>
    </lineage>
</organism>
<sequence>TLRPEHKLITHGPYAAYVRHPSYAASLLGAVGMLLLHVGPGSWFRAVGLLDGSVGWWYAALWTAMNAFILTSLMARAPTEDAMLRDQFREEWDAWAARVPYRVIPGIY</sequence>
<evidence type="ECO:0000313" key="1">
    <source>
        <dbReference type="EMBL" id="KAI0050661.1"/>
    </source>
</evidence>
<name>A0ACB8S3L5_9AGAM</name>
<comment type="caution">
    <text evidence="1">The sequence shown here is derived from an EMBL/GenBank/DDBJ whole genome shotgun (WGS) entry which is preliminary data.</text>
</comment>
<feature type="non-terminal residue" evidence="1">
    <location>
        <position position="1"/>
    </location>
</feature>
<proteinExistence type="predicted"/>
<accession>A0ACB8S3L5</accession>
<dbReference type="EMBL" id="MU275859">
    <property type="protein sequence ID" value="KAI0050661.1"/>
    <property type="molecule type" value="Genomic_DNA"/>
</dbReference>
<keyword evidence="2" id="KW-1185">Reference proteome</keyword>
<protein>
    <submittedName>
        <fullName evidence="1">Uncharacterized protein</fullName>
    </submittedName>
</protein>
<reference evidence="1" key="2">
    <citation type="journal article" date="2022" name="New Phytol.">
        <title>Evolutionary transition to the ectomycorrhizal habit in the genomes of a hyperdiverse lineage of mushroom-forming fungi.</title>
        <authorList>
            <person name="Looney B."/>
            <person name="Miyauchi S."/>
            <person name="Morin E."/>
            <person name="Drula E."/>
            <person name="Courty P.E."/>
            <person name="Kohler A."/>
            <person name="Kuo A."/>
            <person name="LaButti K."/>
            <person name="Pangilinan J."/>
            <person name="Lipzen A."/>
            <person name="Riley R."/>
            <person name="Andreopoulos W."/>
            <person name="He G."/>
            <person name="Johnson J."/>
            <person name="Nolan M."/>
            <person name="Tritt A."/>
            <person name="Barry K.W."/>
            <person name="Grigoriev I.V."/>
            <person name="Nagy L.G."/>
            <person name="Hibbett D."/>
            <person name="Henrissat B."/>
            <person name="Matheny P.B."/>
            <person name="Labbe J."/>
            <person name="Martin F.M."/>
        </authorList>
    </citation>
    <scope>NUCLEOTIDE SEQUENCE</scope>
    <source>
        <strain evidence="1">FP105234-sp</strain>
    </source>
</reference>
<gene>
    <name evidence="1" type="ORF">FA95DRAFT_1486732</name>
</gene>
<reference evidence="1" key="1">
    <citation type="submission" date="2021-02" db="EMBL/GenBank/DDBJ databases">
        <authorList>
            <consortium name="DOE Joint Genome Institute"/>
            <person name="Ahrendt S."/>
            <person name="Looney B.P."/>
            <person name="Miyauchi S."/>
            <person name="Morin E."/>
            <person name="Drula E."/>
            <person name="Courty P.E."/>
            <person name="Chicoki N."/>
            <person name="Fauchery L."/>
            <person name="Kohler A."/>
            <person name="Kuo A."/>
            <person name="Labutti K."/>
            <person name="Pangilinan J."/>
            <person name="Lipzen A."/>
            <person name="Riley R."/>
            <person name="Andreopoulos W."/>
            <person name="He G."/>
            <person name="Johnson J."/>
            <person name="Barry K.W."/>
            <person name="Grigoriev I.V."/>
            <person name="Nagy L."/>
            <person name="Hibbett D."/>
            <person name="Henrissat B."/>
            <person name="Matheny P.B."/>
            <person name="Labbe J."/>
            <person name="Martin F."/>
        </authorList>
    </citation>
    <scope>NUCLEOTIDE SEQUENCE</scope>
    <source>
        <strain evidence="1">FP105234-sp</strain>
    </source>
</reference>